<dbReference type="AlphaFoldDB" id="A0A3S3REE4"/>
<dbReference type="Proteomes" id="UP000288215">
    <property type="component" value="Unassembled WGS sequence"/>
</dbReference>
<proteinExistence type="predicted"/>
<evidence type="ECO:0000313" key="2">
    <source>
        <dbReference type="Proteomes" id="UP000288215"/>
    </source>
</evidence>
<dbReference type="EMBL" id="RXGA01000003">
    <property type="protein sequence ID" value="RWX73327.1"/>
    <property type="molecule type" value="Genomic_DNA"/>
</dbReference>
<protein>
    <submittedName>
        <fullName evidence="1">Uncharacterized protein</fullName>
    </submittedName>
</protein>
<sequence>MKSWRLPASIVAIAAIVIIATYLTLTSPSPSGDYLNDNSSNWALGLNLSVLSSMPGNSSILNSNQVVISFLLNDTSMNSSNVSILINGTPVAFQNSVEAGGRRFYCQAVLPEGLQRSTLQVRSGNTTVLEYSIAFWVDLTPPRIYSIFPENERVAGPIVRVSASISDNVRLDASSISLKIDSMKIRNFVYSSGKLYYDARLSDGNHTVTLSVRDAAGNSAERTWGFLVGQATAPPDVFVTAKTGYISEDGLLVIVGEVKNNGNATVGGILINGSFLCSEGNVINNDKPQPATILQYAEIPILLPGEVSPFKIVMPKTFPDFDYILKNVRKFNASVVNYTVATSVPYRDFESTGTGAVDRDGYFRLSAQIVNTGNMEAHNIKVVATFYSSELVFDVQIAHIDALAPGQTALTEFAVLDKQVSSKITSFDLKVVA</sequence>
<accession>A0A3S3REE4</accession>
<name>A0A3S3REE4_METS7</name>
<reference evidence="1 2" key="1">
    <citation type="submission" date="2018-12" db="EMBL/GenBank/DDBJ databases">
        <title>The complete genome of the methanogenic archaea of the candidate phylum Verstraetearchaeota, obtained from the metagenome of underground thermal water.</title>
        <authorList>
            <person name="Kadnikov V.V."/>
            <person name="Mardanov A.V."/>
            <person name="Beletsky A.V."/>
            <person name="Karnachuk O.V."/>
            <person name="Ravin N.V."/>
        </authorList>
    </citation>
    <scope>NUCLEOTIDE SEQUENCE [LARGE SCALE GENOMIC DNA]</scope>
    <source>
        <strain evidence="1">Ch88</strain>
    </source>
</reference>
<organism evidence="1 2">
    <name type="scientific">Methanosuratincola subterraneus</name>
    <dbReference type="NCBI Taxonomy" id="2593994"/>
    <lineage>
        <taxon>Archaea</taxon>
        <taxon>Thermoproteota</taxon>
        <taxon>Methanosuratincolia</taxon>
        <taxon>Candidatus Methanomethylicales</taxon>
        <taxon>Candidatus Methanomethylicaceae</taxon>
        <taxon>Candidatus Methanosuratincola (ex Vanwonterghem et al. 2016)</taxon>
    </lineage>
</organism>
<comment type="caution">
    <text evidence="1">The sequence shown here is derived from an EMBL/GenBank/DDBJ whole genome shotgun (WGS) entry which is preliminary data.</text>
</comment>
<gene>
    <name evidence="1" type="ORF">Metus_1301</name>
</gene>
<evidence type="ECO:0000313" key="1">
    <source>
        <dbReference type="EMBL" id="RWX73327.1"/>
    </source>
</evidence>